<sequence>MTVLPLLASAQQRRDEIPNQELAQSIAARKDNAAVKELVTHLTDKSKDIQHDCIKVLYETGELAPALLAPYLSDFIALLQSRDNRMQWGGMAAIRTITTEKSGEVYKALGKLAASADKGSVITKDNFIAILLKLYLLPAYAADVFTLLLEQLQASPANQLPMYAEQASAVIKPADAPQLLDTLRKRLPDIEKDSKKKRVEKVMKKLTGK</sequence>
<evidence type="ECO:0000313" key="2">
    <source>
        <dbReference type="Proteomes" id="UP000281028"/>
    </source>
</evidence>
<accession>A0A433WHT7</accession>
<organism evidence="1 2">
    <name type="scientific">Chitinophaga solisilvae</name>
    <dbReference type="NCBI Taxonomy" id="1233460"/>
    <lineage>
        <taxon>Bacteria</taxon>
        <taxon>Pseudomonadati</taxon>
        <taxon>Bacteroidota</taxon>
        <taxon>Chitinophagia</taxon>
        <taxon>Chitinophagales</taxon>
        <taxon>Chitinophagaceae</taxon>
        <taxon>Chitinophaga</taxon>
    </lineage>
</organism>
<evidence type="ECO:0000313" key="1">
    <source>
        <dbReference type="EMBL" id="NSL86393.1"/>
    </source>
</evidence>
<proteinExistence type="predicted"/>
<dbReference type="InterPro" id="IPR016024">
    <property type="entry name" value="ARM-type_fold"/>
</dbReference>
<dbReference type="Gene3D" id="1.25.10.10">
    <property type="entry name" value="Leucine-rich Repeat Variant"/>
    <property type="match status" value="1"/>
</dbReference>
<dbReference type="Proteomes" id="UP000281028">
    <property type="component" value="Unassembled WGS sequence"/>
</dbReference>
<dbReference type="SUPFAM" id="SSF48371">
    <property type="entry name" value="ARM repeat"/>
    <property type="match status" value="1"/>
</dbReference>
<keyword evidence="2" id="KW-1185">Reference proteome</keyword>
<comment type="caution">
    <text evidence="1">The sequence shown here is derived from an EMBL/GenBank/DDBJ whole genome shotgun (WGS) entry which is preliminary data.</text>
</comment>
<dbReference type="EMBL" id="RIAR02000001">
    <property type="protein sequence ID" value="NSL86393.1"/>
    <property type="molecule type" value="Genomic_DNA"/>
</dbReference>
<dbReference type="OrthoDB" id="2733362at2"/>
<dbReference type="InterPro" id="IPR011989">
    <property type="entry name" value="ARM-like"/>
</dbReference>
<dbReference type="AlphaFoldDB" id="A0A433WHT7"/>
<reference evidence="1" key="1">
    <citation type="submission" date="2020-05" db="EMBL/GenBank/DDBJ databases">
        <title>Chitinophaga laudate sp. nov., isolated from a tropical peat swamp.</title>
        <authorList>
            <person name="Goh C.B.S."/>
            <person name="Lee M.S."/>
            <person name="Parimannan S."/>
            <person name="Pasbakhsh P."/>
            <person name="Yule C.M."/>
            <person name="Rajandas H."/>
            <person name="Loke S."/>
            <person name="Croft L."/>
            <person name="Tan J.B.L."/>
        </authorList>
    </citation>
    <scope>NUCLEOTIDE SEQUENCE</scope>
    <source>
        <strain evidence="1">Mgbs1</strain>
    </source>
</reference>
<gene>
    <name evidence="1" type="ORF">ECE50_006110</name>
</gene>
<protein>
    <submittedName>
        <fullName evidence="1">Uncharacterized protein</fullName>
    </submittedName>
</protein>
<name>A0A433WHT7_9BACT</name>